<accession>A0ABS8FL66</accession>
<dbReference type="EMBL" id="JAJEQT010000001">
    <property type="protein sequence ID" value="MCC2217907.1"/>
    <property type="molecule type" value="Genomic_DNA"/>
</dbReference>
<feature type="transmembrane region" description="Helical" evidence="1">
    <location>
        <begin position="81"/>
        <end position="105"/>
    </location>
</feature>
<keyword evidence="1" id="KW-0472">Membrane</keyword>
<protein>
    <submittedName>
        <fullName evidence="2">DUF4190 domain-containing protein</fullName>
    </submittedName>
</protein>
<dbReference type="RefSeq" id="WP_021985458.1">
    <property type="nucleotide sequence ID" value="NZ_JAJEQT010000001.1"/>
</dbReference>
<keyword evidence="1" id="KW-0812">Transmembrane</keyword>
<organism evidence="2 3">
    <name type="scientific">Coprococcus hominis</name>
    <name type="common">ex Arizal et al. 2022</name>
    <dbReference type="NCBI Taxonomy" id="2881262"/>
    <lineage>
        <taxon>Bacteria</taxon>
        <taxon>Bacillati</taxon>
        <taxon>Bacillota</taxon>
        <taxon>Clostridia</taxon>
        <taxon>Lachnospirales</taxon>
        <taxon>Lachnospiraceae</taxon>
        <taxon>Coprococcus</taxon>
    </lineage>
</organism>
<keyword evidence="3" id="KW-1185">Reference proteome</keyword>
<evidence type="ECO:0000313" key="2">
    <source>
        <dbReference type="EMBL" id="MCC2217907.1"/>
    </source>
</evidence>
<gene>
    <name evidence="2" type="ORF">LKD28_02490</name>
</gene>
<proteinExistence type="predicted"/>
<comment type="caution">
    <text evidence="2">The sequence shown here is derived from an EMBL/GenBank/DDBJ whole genome shotgun (WGS) entry which is preliminary data.</text>
</comment>
<sequence>MYNDMNQNQYPNQGQFQNQYQYQYPQQPPESPGFGVASMVLGIISLCLSCCAYFISIPCAIVGIILGLIGLKKQAGRGMATAGLVCSIISFIPAIILISTGASIVSSLKNF</sequence>
<evidence type="ECO:0000256" key="1">
    <source>
        <dbReference type="SAM" id="Phobius"/>
    </source>
</evidence>
<evidence type="ECO:0000313" key="3">
    <source>
        <dbReference type="Proteomes" id="UP001198495"/>
    </source>
</evidence>
<name>A0ABS8FL66_9FIRM</name>
<dbReference type="Proteomes" id="UP001198495">
    <property type="component" value="Unassembled WGS sequence"/>
</dbReference>
<feature type="transmembrane region" description="Helical" evidence="1">
    <location>
        <begin position="36"/>
        <end position="69"/>
    </location>
</feature>
<keyword evidence="1" id="KW-1133">Transmembrane helix</keyword>
<reference evidence="2 3" key="1">
    <citation type="submission" date="2021-10" db="EMBL/GenBank/DDBJ databases">
        <title>Anaerobic single-cell dispensing facilitates the cultivation of human gut bacteria.</title>
        <authorList>
            <person name="Afrizal A."/>
        </authorList>
    </citation>
    <scope>NUCLEOTIDE SEQUENCE [LARGE SCALE GENOMIC DNA]</scope>
    <source>
        <strain evidence="2 3">CLA-AA-H212</strain>
    </source>
</reference>